<proteinExistence type="inferred from homology"/>
<dbReference type="GO" id="GO:0031419">
    <property type="term" value="F:cobalamin binding"/>
    <property type="evidence" value="ECO:0007669"/>
    <property type="project" value="UniProtKB-KW"/>
</dbReference>
<comment type="catalytic activity">
    <reaction evidence="10">
        <text>a 2'-deoxyribonucleoside 5'-triphosphate + [thioredoxin]-disulfide + H2O = a ribonucleoside 5'-triphosphate + [thioredoxin]-dithiol</text>
        <dbReference type="Rhea" id="RHEA:12701"/>
        <dbReference type="Rhea" id="RHEA-COMP:10698"/>
        <dbReference type="Rhea" id="RHEA-COMP:10700"/>
        <dbReference type="ChEBI" id="CHEBI:15377"/>
        <dbReference type="ChEBI" id="CHEBI:29950"/>
        <dbReference type="ChEBI" id="CHEBI:50058"/>
        <dbReference type="ChEBI" id="CHEBI:61557"/>
        <dbReference type="ChEBI" id="CHEBI:61560"/>
        <dbReference type="EC" id="1.17.4.2"/>
    </reaction>
</comment>
<feature type="active site" evidence="11">
    <location>
        <position position="363"/>
    </location>
</feature>
<evidence type="ECO:0000256" key="4">
    <source>
        <dbReference type="ARBA" id="ARBA00022628"/>
    </source>
</evidence>
<dbReference type="EC" id="1.17.4.2" evidence="3"/>
<keyword evidence="8" id="KW-0676">Redox-active center</keyword>
<organism evidence="16 17">
    <name type="scientific">Rhodococcus phage RGL3</name>
    <dbReference type="NCBI Taxonomy" id="2922221"/>
    <lineage>
        <taxon>Viruses</taxon>
        <taxon>Duplodnaviria</taxon>
        <taxon>Heunggongvirae</taxon>
        <taxon>Uroviricota</taxon>
        <taxon>Caudoviricetes</taxon>
        <taxon>Rerduovirus</taxon>
        <taxon>Rerduovirus RGL3</taxon>
    </lineage>
</organism>
<evidence type="ECO:0000256" key="3">
    <source>
        <dbReference type="ARBA" id="ARBA00012275"/>
    </source>
</evidence>
<dbReference type="KEGG" id="vg:11541192"/>
<evidence type="ECO:0000256" key="10">
    <source>
        <dbReference type="ARBA" id="ARBA00048987"/>
    </source>
</evidence>
<dbReference type="InterPro" id="IPR040763">
    <property type="entry name" value="RNR_alpha_hel"/>
</dbReference>
<feature type="domain" description="B12-dependent ribonucleotide reductase insertion" evidence="15">
    <location>
        <begin position="136"/>
        <end position="237"/>
    </location>
</feature>
<evidence type="ECO:0000256" key="11">
    <source>
        <dbReference type="PIRSR" id="PIRSR613345-1"/>
    </source>
</evidence>
<protein>
    <recommendedName>
        <fullName evidence="3">ribonucleoside-triphosphate reductase (thioredoxin)</fullName>
        <ecNumber evidence="3">1.17.4.2</ecNumber>
    </recommendedName>
</protein>
<evidence type="ECO:0000256" key="9">
    <source>
        <dbReference type="ARBA" id="ARBA00023285"/>
    </source>
</evidence>
<comment type="cofactor">
    <cofactor evidence="1">
        <name>adenosylcob(III)alamin</name>
        <dbReference type="ChEBI" id="CHEBI:18408"/>
    </cofactor>
</comment>
<sequence length="680" mass="76146">MTLDNIAWGPQGELVYNRTYSRTKPDGTKETWPETVERVVDGNLGLVDERYHMPGERDDLVEMIRDFKILPAGRHLWASGVKGRQYLFNCHVSHWNERLSDHFEFTFMRLMEGGGVGANYSNRYLEQYDEVQQCLEVEIVCDPAHPDYAELEQAGLLSKRYNSDWAGAYEVEDSREGWAGALVDLLDTFYRPIVEHPFRVFDVSRVRGRGARLKTFGGTASGPMPLAKMLKDIADVMNDFEGQKLTGLGAMEIDHHLAECVVSGGNRRSARMAMMRWDDPQILEFIHCKAQSGKHWTTNISVEVNEEFWDLAQGIPEHPGSAQAVRVLDELSKGALNNGEPGTWNSDLSNDGEVETVVCTNPCGEIALTPWENCNLGHVNLAAFVDDSGNIDRTGLWRAHRLVARFLVRATFGDVNDPKQQDQLARQRRIGVGHLGVASHLALRGIRYSDAPHSDEFREELRCYRLIVQMEARDFAHQLRIPTPVKTTTVAPTGTIAKMPGVSEGIHPIFSRYFIRRIRFSVVDPEQAVTLATYRAMGYLVEPCQYAANTDVVAIPTKDSLVEQVAAIYGEAEAERIVQSADELTLEEMLAFQALYQVCYADNAVSFTANLDPTKYTADQVAEVLQDYAPLLKGTTIFPEASMPQSPYERLTREEYELAVAKEIGDGVDENCANGACPIK</sequence>
<dbReference type="Pfam" id="PF02867">
    <property type="entry name" value="Ribonuc_red_lgC"/>
    <property type="match status" value="3"/>
</dbReference>
<feature type="active site" evidence="11">
    <location>
        <position position="365"/>
    </location>
</feature>
<dbReference type="InterPro" id="IPR050862">
    <property type="entry name" value="RdRp_reductase_class-2"/>
</dbReference>
<dbReference type="RefSeq" id="YP_005086993.1">
    <property type="nucleotide sequence ID" value="NC_016650.1"/>
</dbReference>
<dbReference type="PANTHER" id="PTHR43371:SF1">
    <property type="entry name" value="RIBONUCLEOSIDE-DIPHOSPHATE REDUCTASE"/>
    <property type="match status" value="1"/>
</dbReference>
<feature type="domain" description="Ribonucleotide reductase alpha-helical" evidence="14">
    <location>
        <begin position="8"/>
        <end position="80"/>
    </location>
</feature>
<evidence type="ECO:0000256" key="5">
    <source>
        <dbReference type="ARBA" id="ARBA00022705"/>
    </source>
</evidence>
<evidence type="ECO:0000259" key="15">
    <source>
        <dbReference type="Pfam" id="PF21995"/>
    </source>
</evidence>
<dbReference type="NCBIfam" id="TIGR02505">
    <property type="entry name" value="RTPR"/>
    <property type="match status" value="1"/>
</dbReference>
<dbReference type="GO" id="GO:0004748">
    <property type="term" value="F:ribonucleoside-diphosphate reductase activity, thioredoxin disulfide as acceptor"/>
    <property type="evidence" value="ECO:0007669"/>
    <property type="project" value="InterPro"/>
</dbReference>
<dbReference type="PANTHER" id="PTHR43371">
    <property type="entry name" value="VITAMIN B12-DEPENDENT RIBONUCLEOTIDE REDUCTASE"/>
    <property type="match status" value="1"/>
</dbReference>
<evidence type="ECO:0000256" key="1">
    <source>
        <dbReference type="ARBA" id="ARBA00001922"/>
    </source>
</evidence>
<dbReference type="InterPro" id="IPR000788">
    <property type="entry name" value="RNR_lg_C"/>
</dbReference>
<dbReference type="Gene3D" id="3.20.70.20">
    <property type="match status" value="1"/>
</dbReference>
<dbReference type="InterPro" id="IPR013345">
    <property type="entry name" value="RTP_Rdtase_AdoCbl-dep"/>
</dbReference>
<keyword evidence="4" id="KW-0846">Cobalamin</keyword>
<keyword evidence="5" id="KW-0235">DNA replication</keyword>
<dbReference type="GeneID" id="11541192"/>
<feature type="domain" description="Ribonucleotide reductase large subunit C-terminal" evidence="13">
    <location>
        <begin position="254"/>
        <end position="311"/>
    </location>
</feature>
<dbReference type="GO" id="GO:0008998">
    <property type="term" value="F:ribonucleoside-triphosphate reductase (thioredoxin) activity"/>
    <property type="evidence" value="ECO:0007669"/>
    <property type="project" value="UniProtKB-EC"/>
</dbReference>
<feature type="disulfide bond" description="Redox-active" evidence="12">
    <location>
        <begin position="90"/>
        <end position="374"/>
    </location>
</feature>
<reference evidence="16 17" key="1">
    <citation type="journal article" date="2013" name="Arch. Virol.">
        <title>Characterization and whole genome sequences of the Rhodococcus bacteriophages RGL3 and RER2.</title>
        <authorList>
            <person name="Petrovski S."/>
            <person name="Seviour R.J."/>
            <person name="Tillett D."/>
        </authorList>
    </citation>
    <scope>NUCLEOTIDE SEQUENCE [LARGE SCALE GENOMIC DNA]</scope>
</reference>
<dbReference type="Gene3D" id="3.30.1620.10">
    <property type="entry name" value="b-12 dependent (class ii) ribonucleotide reductase, Chain A, Domain 2"/>
    <property type="match status" value="1"/>
</dbReference>
<dbReference type="GO" id="GO:0000166">
    <property type="term" value="F:nucleotide binding"/>
    <property type="evidence" value="ECO:0007669"/>
    <property type="project" value="InterPro"/>
</dbReference>
<accession>G9FHM7</accession>
<feature type="domain" description="Ribonucleotide reductase large subunit C-terminal" evidence="13">
    <location>
        <begin position="322"/>
        <end position="454"/>
    </location>
</feature>
<name>G9FHM7_9CAUD</name>
<dbReference type="Pfam" id="PF17975">
    <property type="entry name" value="RNR_Alpha"/>
    <property type="match status" value="1"/>
</dbReference>
<dbReference type="EMBL" id="JN116826">
    <property type="protein sequence ID" value="AEV52115.1"/>
    <property type="molecule type" value="Genomic_DNA"/>
</dbReference>
<evidence type="ECO:0000256" key="7">
    <source>
        <dbReference type="ARBA" id="ARBA00023157"/>
    </source>
</evidence>
<dbReference type="GO" id="GO:0006260">
    <property type="term" value="P:DNA replication"/>
    <property type="evidence" value="ECO:0007669"/>
    <property type="project" value="UniProtKB-KW"/>
</dbReference>
<evidence type="ECO:0000313" key="17">
    <source>
        <dbReference type="Proteomes" id="UP000005433"/>
    </source>
</evidence>
<evidence type="ECO:0000256" key="8">
    <source>
        <dbReference type="ARBA" id="ARBA00023284"/>
    </source>
</evidence>
<dbReference type="Proteomes" id="UP000005433">
    <property type="component" value="Segment"/>
</dbReference>
<dbReference type="InterPro" id="IPR054158">
    <property type="entry name" value="RNR-II_ins_dom"/>
</dbReference>
<dbReference type="OrthoDB" id="2980at10239"/>
<comment type="similarity">
    <text evidence="2">Belongs to the class II ribonucleoside-triphosphate reductase family.</text>
</comment>
<evidence type="ECO:0000256" key="2">
    <source>
        <dbReference type="ARBA" id="ARBA00005654"/>
    </source>
</evidence>
<keyword evidence="9" id="KW-0170">Cobalt</keyword>
<keyword evidence="7 12" id="KW-1015">Disulfide bond</keyword>
<keyword evidence="17" id="KW-1185">Reference proteome</keyword>
<dbReference type="Pfam" id="PF21995">
    <property type="entry name" value="RNR-II_ins_dom"/>
    <property type="match status" value="1"/>
</dbReference>
<dbReference type="Gene3D" id="3.90.1390.10">
    <property type="entry name" value="b-12 dependent (class ii) ribonucleotide reductase, chain A, domain 3"/>
    <property type="match status" value="1"/>
</dbReference>
<evidence type="ECO:0000256" key="6">
    <source>
        <dbReference type="ARBA" id="ARBA00023002"/>
    </source>
</evidence>
<dbReference type="SUPFAM" id="SSF51998">
    <property type="entry name" value="PFL-like glycyl radical enzymes"/>
    <property type="match status" value="1"/>
</dbReference>
<evidence type="ECO:0000259" key="14">
    <source>
        <dbReference type="Pfam" id="PF17975"/>
    </source>
</evidence>
<feature type="domain" description="Ribonucleotide reductase large subunit C-terminal" evidence="13">
    <location>
        <begin position="487"/>
        <end position="625"/>
    </location>
</feature>
<evidence type="ECO:0000259" key="13">
    <source>
        <dbReference type="Pfam" id="PF02867"/>
    </source>
</evidence>
<evidence type="ECO:0000313" key="16">
    <source>
        <dbReference type="EMBL" id="AEV52115.1"/>
    </source>
</evidence>
<evidence type="ECO:0000256" key="12">
    <source>
        <dbReference type="PIRSR" id="PIRSR613345-2"/>
    </source>
</evidence>
<keyword evidence="6" id="KW-0560">Oxidoreductase</keyword>